<dbReference type="NCBIfam" id="TIGR00196">
    <property type="entry name" value="yjeF_cterm"/>
    <property type="match status" value="1"/>
</dbReference>
<dbReference type="PROSITE" id="PS01049">
    <property type="entry name" value="YJEF_C_1"/>
    <property type="match status" value="1"/>
</dbReference>
<dbReference type="RefSeq" id="WP_126806666.1">
    <property type="nucleotide sequence ID" value="NZ_NGKA01000002.1"/>
</dbReference>
<dbReference type="EC" id="4.2.1.136" evidence="6"/>
<feature type="binding site" evidence="6">
    <location>
        <position position="101"/>
    </location>
    <ligand>
        <name>(6S)-NADPHX</name>
        <dbReference type="ChEBI" id="CHEBI:64076"/>
    </ligand>
</feature>
<dbReference type="InterPro" id="IPR000631">
    <property type="entry name" value="CARKD"/>
</dbReference>
<evidence type="ECO:0000256" key="6">
    <source>
        <dbReference type="HAMAP-Rule" id="MF_01965"/>
    </source>
</evidence>
<comment type="catalytic activity">
    <reaction evidence="6">
        <text>(6S)-NADPHX + ADP = AMP + phosphate + NADPH + H(+)</text>
        <dbReference type="Rhea" id="RHEA:32235"/>
        <dbReference type="ChEBI" id="CHEBI:15378"/>
        <dbReference type="ChEBI" id="CHEBI:43474"/>
        <dbReference type="ChEBI" id="CHEBI:57783"/>
        <dbReference type="ChEBI" id="CHEBI:64076"/>
        <dbReference type="ChEBI" id="CHEBI:456215"/>
        <dbReference type="ChEBI" id="CHEBI:456216"/>
        <dbReference type="EC" id="4.2.1.136"/>
    </reaction>
</comment>
<dbReference type="OrthoDB" id="9806925at2"/>
<dbReference type="PROSITE" id="PS51383">
    <property type="entry name" value="YJEF_C_3"/>
    <property type="match status" value="1"/>
</dbReference>
<keyword evidence="9" id="KW-1185">Reference proteome</keyword>
<feature type="domain" description="YjeF C-terminal" evidence="7">
    <location>
        <begin position="5"/>
        <end position="273"/>
    </location>
</feature>
<dbReference type="AlphaFoldDB" id="A0A430B467"/>
<evidence type="ECO:0000256" key="4">
    <source>
        <dbReference type="ARBA" id="ARBA00023027"/>
    </source>
</evidence>
<accession>A0A430B467</accession>
<dbReference type="HAMAP" id="MF_01965">
    <property type="entry name" value="NADHX_dehydratase"/>
    <property type="match status" value="1"/>
</dbReference>
<dbReference type="GO" id="GO:0046496">
    <property type="term" value="P:nicotinamide nucleotide metabolic process"/>
    <property type="evidence" value="ECO:0007669"/>
    <property type="project" value="UniProtKB-UniRule"/>
</dbReference>
<feature type="binding site" evidence="6">
    <location>
        <begin position="187"/>
        <end position="191"/>
    </location>
    <ligand>
        <name>AMP</name>
        <dbReference type="ChEBI" id="CHEBI:456215"/>
    </ligand>
</feature>
<keyword evidence="1 6" id="KW-0547">Nucleotide-binding</keyword>
<evidence type="ECO:0000256" key="3">
    <source>
        <dbReference type="ARBA" id="ARBA00022857"/>
    </source>
</evidence>
<comment type="function">
    <text evidence="6">Catalyzes the dehydration of the S-form of NAD(P)HX at the expense of ADP, which is converted to AMP. Together with NAD(P)HX epimerase, which catalyzes the epimerization of the S- and R-forms, the enzyme allows the repair of both epimers of NAD(P)HX, a damaged form of NAD(P)H that is a result of enzymatic or heat-dependent hydration.</text>
</comment>
<dbReference type="CDD" id="cd01171">
    <property type="entry name" value="YXKO-related"/>
    <property type="match status" value="1"/>
</dbReference>
<dbReference type="Pfam" id="PF01256">
    <property type="entry name" value="Carb_kinase"/>
    <property type="match status" value="1"/>
</dbReference>
<organism evidence="8 9">
    <name type="scientific">Vagococcus elongatus</name>
    <dbReference type="NCBI Taxonomy" id="180344"/>
    <lineage>
        <taxon>Bacteria</taxon>
        <taxon>Bacillati</taxon>
        <taxon>Bacillota</taxon>
        <taxon>Bacilli</taxon>
        <taxon>Lactobacillales</taxon>
        <taxon>Enterococcaceae</taxon>
        <taxon>Vagococcus</taxon>
    </lineage>
</organism>
<keyword evidence="2 6" id="KW-0067">ATP-binding</keyword>
<dbReference type="GO" id="GO:0110051">
    <property type="term" value="P:metabolite repair"/>
    <property type="evidence" value="ECO:0007669"/>
    <property type="project" value="TreeGrafter"/>
</dbReference>
<name>A0A430B467_9ENTE</name>
<feature type="binding site" evidence="6">
    <location>
        <position position="216"/>
    </location>
    <ligand>
        <name>(6S)-NADPHX</name>
        <dbReference type="ChEBI" id="CHEBI:64076"/>
    </ligand>
</feature>
<evidence type="ECO:0000259" key="7">
    <source>
        <dbReference type="PROSITE" id="PS51383"/>
    </source>
</evidence>
<dbReference type="SUPFAM" id="SSF53613">
    <property type="entry name" value="Ribokinase-like"/>
    <property type="match status" value="1"/>
</dbReference>
<dbReference type="GO" id="GO:0052856">
    <property type="term" value="F:NAD(P)HX epimerase activity"/>
    <property type="evidence" value="ECO:0007669"/>
    <property type="project" value="TreeGrafter"/>
</dbReference>
<keyword evidence="5 6" id="KW-0456">Lyase</keyword>
<dbReference type="InterPro" id="IPR017953">
    <property type="entry name" value="Carbohydrate_kinase_pred_CS"/>
</dbReference>
<comment type="catalytic activity">
    <reaction evidence="6">
        <text>(6S)-NADHX + ADP = AMP + phosphate + NADH + H(+)</text>
        <dbReference type="Rhea" id="RHEA:32223"/>
        <dbReference type="ChEBI" id="CHEBI:15378"/>
        <dbReference type="ChEBI" id="CHEBI:43474"/>
        <dbReference type="ChEBI" id="CHEBI:57945"/>
        <dbReference type="ChEBI" id="CHEBI:64074"/>
        <dbReference type="ChEBI" id="CHEBI:456215"/>
        <dbReference type="ChEBI" id="CHEBI:456216"/>
        <dbReference type="EC" id="4.2.1.136"/>
    </reaction>
</comment>
<feature type="binding site" evidence="6">
    <location>
        <position position="153"/>
    </location>
    <ligand>
        <name>(6S)-NADPHX</name>
        <dbReference type="ChEBI" id="CHEBI:64076"/>
    </ligand>
</feature>
<dbReference type="GO" id="GO:0052855">
    <property type="term" value="F:ADP-dependent NAD(P)H-hydrate dehydratase activity"/>
    <property type="evidence" value="ECO:0007669"/>
    <property type="project" value="UniProtKB-UniRule"/>
</dbReference>
<evidence type="ECO:0000256" key="5">
    <source>
        <dbReference type="ARBA" id="ARBA00023239"/>
    </source>
</evidence>
<dbReference type="PANTHER" id="PTHR12592:SF0">
    <property type="entry name" value="ATP-DEPENDENT (S)-NAD(P)H-HYDRATE DEHYDRATASE"/>
    <property type="match status" value="1"/>
</dbReference>
<evidence type="ECO:0000256" key="1">
    <source>
        <dbReference type="ARBA" id="ARBA00022741"/>
    </source>
</evidence>
<comment type="subunit">
    <text evidence="6">Homotetramer.</text>
</comment>
<dbReference type="InterPro" id="IPR029056">
    <property type="entry name" value="Ribokinase-like"/>
</dbReference>
<comment type="caution">
    <text evidence="8">The sequence shown here is derived from an EMBL/GenBank/DDBJ whole genome shotgun (WGS) entry which is preliminary data.</text>
</comment>
<gene>
    <name evidence="6" type="primary">nnrD</name>
    <name evidence="8" type="ORF">CBF29_01765</name>
</gene>
<evidence type="ECO:0000313" key="8">
    <source>
        <dbReference type="EMBL" id="RSU15089.1"/>
    </source>
</evidence>
<reference evidence="8 9" key="1">
    <citation type="submission" date="2017-05" db="EMBL/GenBank/DDBJ databases">
        <title>Vagococcus spp. assemblies.</title>
        <authorList>
            <person name="Gulvik C.A."/>
        </authorList>
    </citation>
    <scope>NUCLEOTIDE SEQUENCE [LARGE SCALE GENOMIC DNA]</scope>
    <source>
        <strain evidence="8 9">CCUG 51432</strain>
    </source>
</reference>
<dbReference type="Gene3D" id="3.40.1190.20">
    <property type="match status" value="1"/>
</dbReference>
<sequence>MKVISKSILNEVITQRPPHSHKGNYGKVCLIGGNSQYGGAIILASQAAVHSGAGLVSVVTASKNHGSLHARLPEAMVIDWENRNKMCEGVNGASVVLIGPGLGLEEESLQRLKLVLSLLKQSQVCIIDGSAITLIAQYKIILPPGPMYIFTPHEKEWERLSGLPIGKQLLDENRRAKKEIDGVVVLKKHRTEVFFDDNVWQNPIGTPAMATGGMGDTLAGMIAGFSAQFQPIDQAVLAAVYLHSYIGEKIGENHYVVLPTKVIEEISLVMKQFETESKTGRLGT</sequence>
<dbReference type="GO" id="GO:0005524">
    <property type="term" value="F:ATP binding"/>
    <property type="evidence" value="ECO:0007669"/>
    <property type="project" value="UniProtKB-KW"/>
</dbReference>
<dbReference type="Proteomes" id="UP000287605">
    <property type="component" value="Unassembled WGS sequence"/>
</dbReference>
<feature type="binding site" evidence="6">
    <location>
        <position position="40"/>
    </location>
    <ligand>
        <name>(6S)-NADPHX</name>
        <dbReference type="ChEBI" id="CHEBI:64076"/>
    </ligand>
</feature>
<evidence type="ECO:0000313" key="9">
    <source>
        <dbReference type="Proteomes" id="UP000287605"/>
    </source>
</evidence>
<protein>
    <recommendedName>
        <fullName evidence="6">ADP-dependent (S)-NAD(P)H-hydrate dehydratase</fullName>
        <ecNumber evidence="6">4.2.1.136</ecNumber>
    </recommendedName>
    <alternativeName>
        <fullName evidence="6">ADP-dependent NAD(P)HX dehydratase</fullName>
    </alternativeName>
</protein>
<comment type="cofactor">
    <cofactor evidence="6">
        <name>Mg(2+)</name>
        <dbReference type="ChEBI" id="CHEBI:18420"/>
    </cofactor>
</comment>
<keyword evidence="3 6" id="KW-0521">NADP</keyword>
<dbReference type="PANTHER" id="PTHR12592">
    <property type="entry name" value="ATP-DEPENDENT (S)-NAD(P)H-HYDRATE DEHYDRATASE FAMILY MEMBER"/>
    <property type="match status" value="1"/>
</dbReference>
<dbReference type="EMBL" id="NGKA01000002">
    <property type="protein sequence ID" value="RSU15089.1"/>
    <property type="molecule type" value="Genomic_DNA"/>
</dbReference>
<dbReference type="PROSITE" id="PS01050">
    <property type="entry name" value="YJEF_C_2"/>
    <property type="match status" value="1"/>
</dbReference>
<comment type="similarity">
    <text evidence="6">Belongs to the NnrD/CARKD family.</text>
</comment>
<keyword evidence="4 6" id="KW-0520">NAD</keyword>
<evidence type="ECO:0000256" key="2">
    <source>
        <dbReference type="ARBA" id="ARBA00022840"/>
    </source>
</evidence>
<proteinExistence type="inferred from homology"/>
<feature type="binding site" evidence="6">
    <location>
        <position position="215"/>
    </location>
    <ligand>
        <name>AMP</name>
        <dbReference type="ChEBI" id="CHEBI:456215"/>
    </ligand>
</feature>